<keyword evidence="1" id="KW-0732">Signal</keyword>
<dbReference type="EMBL" id="JASJOT010000003">
    <property type="protein sequence ID" value="MDJ1492484.1"/>
    <property type="molecule type" value="Genomic_DNA"/>
</dbReference>
<evidence type="ECO:0000313" key="2">
    <source>
        <dbReference type="EMBL" id="MDJ1492484.1"/>
    </source>
</evidence>
<accession>A0ABT7CFG7</accession>
<proteinExistence type="predicted"/>
<reference evidence="2 3" key="1">
    <citation type="submission" date="2023-05" db="EMBL/GenBank/DDBJ databases">
        <authorList>
            <person name="Zhang X."/>
        </authorList>
    </citation>
    <scope>NUCLEOTIDE SEQUENCE [LARGE SCALE GENOMIC DNA]</scope>
    <source>
        <strain evidence="2 3">DM2B3-1</strain>
    </source>
</reference>
<evidence type="ECO:0000256" key="1">
    <source>
        <dbReference type="SAM" id="SignalP"/>
    </source>
</evidence>
<evidence type="ECO:0000313" key="3">
    <source>
        <dbReference type="Proteomes" id="UP001228581"/>
    </source>
</evidence>
<feature type="signal peptide" evidence="1">
    <location>
        <begin position="1"/>
        <end position="21"/>
    </location>
</feature>
<name>A0ABT7CFG7_9BACT</name>
<organism evidence="2 3">
    <name type="scientific">Xanthocytophaga flava</name>
    <dbReference type="NCBI Taxonomy" id="3048013"/>
    <lineage>
        <taxon>Bacteria</taxon>
        <taxon>Pseudomonadati</taxon>
        <taxon>Bacteroidota</taxon>
        <taxon>Cytophagia</taxon>
        <taxon>Cytophagales</taxon>
        <taxon>Rhodocytophagaceae</taxon>
        <taxon>Xanthocytophaga</taxon>
    </lineage>
</organism>
<gene>
    <name evidence="2" type="ORF">QNI19_06050</name>
</gene>
<dbReference type="Proteomes" id="UP001228581">
    <property type="component" value="Unassembled WGS sequence"/>
</dbReference>
<sequence length="212" mass="24620">MLKTLAFTLCFFIWMTDCTLAQQVPPKSVTTQHKTVCTMTNKLFLQMVTYAGSDLLMAIPKTFQSIVINKDTYHESPLIFFILIQKSDMLLPDSVESSKEEYPFDSTISFHTRWVRIKYRDKRRQRLFGGCELEVWSFKDESKAIEVFSFLSTDAPHGLVLFTADFYYVRMGRNIFILSVAQPSNAPVMKKLMHVIEQKYTCLGEVEHEKNL</sequence>
<keyword evidence="3" id="KW-1185">Reference proteome</keyword>
<protein>
    <submittedName>
        <fullName evidence="2">Uncharacterized protein</fullName>
    </submittedName>
</protein>
<comment type="caution">
    <text evidence="2">The sequence shown here is derived from an EMBL/GenBank/DDBJ whole genome shotgun (WGS) entry which is preliminary data.</text>
</comment>
<feature type="chain" id="PRO_5046272514" evidence="1">
    <location>
        <begin position="22"/>
        <end position="212"/>
    </location>
</feature>